<gene>
    <name evidence="1" type="ORF">Q8F55_006562</name>
</gene>
<sequence>MDPGSAPPRWVTHSQWPPSRGRLTLATAVASYLHCLVRHLGTAHALQWREHIPRLLLRGIRIAEDHWREFVPKWWNIDMHHNVAMALRGTRRPAPGNGVPRPSLLEPLAGPRDAAWTRDAMLLENAFFTVLVPLVLAAKVDATQGLLFSGDLLDEMRQGLDPVLPRDIRRYLALRFTGNFRTIVDRVLARCLHDDVWAGVDWWRRGTLAGSGQV</sequence>
<reference evidence="1 2" key="1">
    <citation type="submission" date="2023-08" db="EMBL/GenBank/DDBJ databases">
        <title>Annotated Genome Sequence of Vanrija albida AlHP1.</title>
        <authorList>
            <person name="Herzog R."/>
        </authorList>
    </citation>
    <scope>NUCLEOTIDE SEQUENCE [LARGE SCALE GENOMIC DNA]</scope>
    <source>
        <strain evidence="1 2">AlHP1</strain>
    </source>
</reference>
<dbReference type="Proteomes" id="UP001565368">
    <property type="component" value="Unassembled WGS sequence"/>
</dbReference>
<keyword evidence="2" id="KW-1185">Reference proteome</keyword>
<proteinExistence type="predicted"/>
<protein>
    <submittedName>
        <fullName evidence="1">Uncharacterized protein</fullName>
    </submittedName>
</protein>
<comment type="caution">
    <text evidence="1">The sequence shown here is derived from an EMBL/GenBank/DDBJ whole genome shotgun (WGS) entry which is preliminary data.</text>
</comment>
<accession>A0ABR3PYE8</accession>
<dbReference type="EMBL" id="JBBXJM010000005">
    <property type="protein sequence ID" value="KAL1407148.1"/>
    <property type="molecule type" value="Genomic_DNA"/>
</dbReference>
<evidence type="ECO:0000313" key="1">
    <source>
        <dbReference type="EMBL" id="KAL1407148.1"/>
    </source>
</evidence>
<dbReference type="GeneID" id="95987605"/>
<organism evidence="1 2">
    <name type="scientific">Vanrija albida</name>
    <dbReference type="NCBI Taxonomy" id="181172"/>
    <lineage>
        <taxon>Eukaryota</taxon>
        <taxon>Fungi</taxon>
        <taxon>Dikarya</taxon>
        <taxon>Basidiomycota</taxon>
        <taxon>Agaricomycotina</taxon>
        <taxon>Tremellomycetes</taxon>
        <taxon>Trichosporonales</taxon>
        <taxon>Trichosporonaceae</taxon>
        <taxon>Vanrija</taxon>
    </lineage>
</organism>
<dbReference type="RefSeq" id="XP_069207092.1">
    <property type="nucleotide sequence ID" value="XM_069355021.1"/>
</dbReference>
<evidence type="ECO:0000313" key="2">
    <source>
        <dbReference type="Proteomes" id="UP001565368"/>
    </source>
</evidence>
<name>A0ABR3PYE8_9TREE</name>